<evidence type="ECO:0000259" key="2">
    <source>
        <dbReference type="Pfam" id="PF22725"/>
    </source>
</evidence>
<dbReference type="Gene3D" id="3.30.360.10">
    <property type="entry name" value="Dihydrodipicolinate Reductase, domain 2"/>
    <property type="match status" value="1"/>
</dbReference>
<dbReference type="InterPro" id="IPR000683">
    <property type="entry name" value="Gfo/Idh/MocA-like_OxRdtase_N"/>
</dbReference>
<protein>
    <submittedName>
        <fullName evidence="3">Gfo/Idh/MocA family protein</fullName>
    </submittedName>
</protein>
<proteinExistence type="predicted"/>
<dbReference type="Proteomes" id="UP001596091">
    <property type="component" value="Unassembled WGS sequence"/>
</dbReference>
<feature type="domain" description="Gfo/Idh/MocA-like oxidoreductase N-terminal" evidence="1">
    <location>
        <begin position="4"/>
        <end position="125"/>
    </location>
</feature>
<evidence type="ECO:0000313" key="3">
    <source>
        <dbReference type="EMBL" id="MFC5865410.1"/>
    </source>
</evidence>
<dbReference type="SUPFAM" id="SSF55347">
    <property type="entry name" value="Glyceraldehyde-3-phosphate dehydrogenase-like, C-terminal domain"/>
    <property type="match status" value="1"/>
</dbReference>
<reference evidence="4" key="1">
    <citation type="journal article" date="2019" name="Int. J. Syst. Evol. Microbiol.">
        <title>The Global Catalogue of Microorganisms (GCM) 10K type strain sequencing project: providing services to taxonomists for standard genome sequencing and annotation.</title>
        <authorList>
            <consortium name="The Broad Institute Genomics Platform"/>
            <consortium name="The Broad Institute Genome Sequencing Center for Infectious Disease"/>
            <person name="Wu L."/>
            <person name="Ma J."/>
        </authorList>
    </citation>
    <scope>NUCLEOTIDE SEQUENCE [LARGE SCALE GENOMIC DNA]</scope>
    <source>
        <strain evidence="4">JCM 4087</strain>
    </source>
</reference>
<dbReference type="RefSeq" id="WP_263341945.1">
    <property type="nucleotide sequence ID" value="NZ_JAGSYH010000008.1"/>
</dbReference>
<keyword evidence="4" id="KW-1185">Reference proteome</keyword>
<evidence type="ECO:0000313" key="4">
    <source>
        <dbReference type="Proteomes" id="UP001596091"/>
    </source>
</evidence>
<organism evidence="3 4">
    <name type="scientific">Acidicapsa dinghuensis</name>
    <dbReference type="NCBI Taxonomy" id="2218256"/>
    <lineage>
        <taxon>Bacteria</taxon>
        <taxon>Pseudomonadati</taxon>
        <taxon>Acidobacteriota</taxon>
        <taxon>Terriglobia</taxon>
        <taxon>Terriglobales</taxon>
        <taxon>Acidobacteriaceae</taxon>
        <taxon>Acidicapsa</taxon>
    </lineage>
</organism>
<dbReference type="InterPro" id="IPR055170">
    <property type="entry name" value="GFO_IDH_MocA-like_dom"/>
</dbReference>
<dbReference type="PANTHER" id="PTHR43377:SF1">
    <property type="entry name" value="BILIVERDIN REDUCTASE A"/>
    <property type="match status" value="1"/>
</dbReference>
<dbReference type="EMBL" id="JBHSPH010000020">
    <property type="protein sequence ID" value="MFC5865410.1"/>
    <property type="molecule type" value="Genomic_DNA"/>
</dbReference>
<feature type="domain" description="GFO/IDH/MocA-like oxidoreductase" evidence="2">
    <location>
        <begin position="133"/>
        <end position="241"/>
    </location>
</feature>
<dbReference type="InterPro" id="IPR051450">
    <property type="entry name" value="Gfo/Idh/MocA_Oxidoreductases"/>
</dbReference>
<dbReference type="Pfam" id="PF22725">
    <property type="entry name" value="GFO_IDH_MocA_C3"/>
    <property type="match status" value="1"/>
</dbReference>
<dbReference type="InterPro" id="IPR036291">
    <property type="entry name" value="NAD(P)-bd_dom_sf"/>
</dbReference>
<evidence type="ECO:0000259" key="1">
    <source>
        <dbReference type="Pfam" id="PF01408"/>
    </source>
</evidence>
<accession>A0ABW1EMZ3</accession>
<dbReference type="Pfam" id="PF01408">
    <property type="entry name" value="GFO_IDH_MocA"/>
    <property type="match status" value="1"/>
</dbReference>
<dbReference type="SUPFAM" id="SSF51735">
    <property type="entry name" value="NAD(P)-binding Rossmann-fold domains"/>
    <property type="match status" value="1"/>
</dbReference>
<gene>
    <name evidence="3" type="ORF">ACFPT7_24105</name>
</gene>
<name>A0ABW1EMZ3_9BACT</name>
<dbReference type="PANTHER" id="PTHR43377">
    <property type="entry name" value="BILIVERDIN REDUCTASE A"/>
    <property type="match status" value="1"/>
</dbReference>
<comment type="caution">
    <text evidence="3">The sequence shown here is derived from an EMBL/GenBank/DDBJ whole genome shotgun (WGS) entry which is preliminary data.</text>
</comment>
<sequence>MHKVNIALVGFGFMGNMHAQIYKQLAGARLVGVADPRTELVHGKLKELGLDVPVYDSLPELLTARLEVEMVDVCTPLDAHEADALIALESGRHLFCEKPLAPTLAAADRIITAAKKAGVMAQVGHCIRFWPEYQALRQFVREGKGGRLLSLSMTRQSGRPEYAADNWLNQEQRSGGAALDLHIHDTDFALALLGKPCAVQSRAVFDYSGPAHIFTLYDYPDVVVSAEGGWNYPAKWGFRMAFQAVFEKACIDFDSGKSPTLIVTWNDGAPEPLAFQTPAVGESQGAGGNISSLGGYFNELQAFVACLLSGAPPVDATLEDARASLEVVFAEIESARTRRAVSVGGEA</sequence>
<dbReference type="Gene3D" id="3.40.50.720">
    <property type="entry name" value="NAD(P)-binding Rossmann-like Domain"/>
    <property type="match status" value="1"/>
</dbReference>